<evidence type="ECO:0000259" key="5">
    <source>
        <dbReference type="Pfam" id="PF12945"/>
    </source>
</evidence>
<dbReference type="InterPro" id="IPR012349">
    <property type="entry name" value="Split_barrel_FMN-bd"/>
</dbReference>
<evidence type="ECO:0000313" key="6">
    <source>
        <dbReference type="EMBL" id="AXX61637.1"/>
    </source>
</evidence>
<dbReference type="AlphaFoldDB" id="A0A087ICU8"/>
<feature type="domain" description="Type III secretion system flagellar brake protein YcgR PilZN" evidence="5">
    <location>
        <begin position="38"/>
        <end position="127"/>
    </location>
</feature>
<reference evidence="7 8" key="2">
    <citation type="journal article" date="2018" name="Front. Microbiol.">
        <title>Phylogeny of Vibrio vulnificus from the Analysis of the Core-Genome: Implications for Intra-Species Taxonomy.</title>
        <authorList>
            <person name="Roig F.J."/>
            <person name="Gonzalez-Candelas F."/>
            <person name="Sanjuan E."/>
            <person name="Fouz B."/>
            <person name="Feil E.J."/>
            <person name="Llorens C."/>
            <person name="Baker-Austin C."/>
            <person name="Oliver J.D."/>
            <person name="Danin-Poleg Y."/>
            <person name="Gibas C.J."/>
            <person name="Kashi Y."/>
            <person name="Gulig P.A."/>
            <person name="Morrison S.S."/>
            <person name="Amaro C."/>
        </authorList>
    </citation>
    <scope>NUCLEOTIDE SEQUENCE [LARGE SCALE GENOMIC DNA]</scope>
    <source>
        <strain evidence="7 8">CECT4608</strain>
    </source>
</reference>
<dbReference type="GO" id="GO:0035438">
    <property type="term" value="F:cyclic-di-GMP binding"/>
    <property type="evidence" value="ECO:0007669"/>
    <property type="project" value="InterPro"/>
</dbReference>
<dbReference type="InterPro" id="IPR009926">
    <property type="entry name" value="T3SS_YcgR_PilZN"/>
</dbReference>
<evidence type="ECO:0000313" key="7">
    <source>
        <dbReference type="EMBL" id="POB45612.1"/>
    </source>
</evidence>
<dbReference type="OrthoDB" id="5586887at2"/>
<keyword evidence="2" id="KW-0547">Nucleotide-binding</keyword>
<accession>A0A087ICU8</accession>
<dbReference type="EMBL" id="CP019291">
    <property type="protein sequence ID" value="AXX61637.1"/>
    <property type="molecule type" value="Genomic_DNA"/>
</dbReference>
<evidence type="ECO:0000256" key="3">
    <source>
        <dbReference type="ARBA" id="ARBA00023143"/>
    </source>
</evidence>
<dbReference type="Pfam" id="PF12945">
    <property type="entry name" value="PilZNR"/>
    <property type="match status" value="1"/>
</dbReference>
<dbReference type="Gene3D" id="2.30.110.10">
    <property type="entry name" value="Electron Transport, Fmn-binding Protein, Chain A"/>
    <property type="match status" value="1"/>
</dbReference>
<dbReference type="SUPFAM" id="SSF141371">
    <property type="entry name" value="PilZ domain-like"/>
    <property type="match status" value="2"/>
</dbReference>
<keyword evidence="7" id="KW-0282">Flagellum</keyword>
<proteinExistence type="predicted"/>
<feature type="domain" description="PilZ" evidence="4">
    <location>
        <begin position="134"/>
        <end position="235"/>
    </location>
</feature>
<evidence type="ECO:0000256" key="1">
    <source>
        <dbReference type="ARBA" id="ARBA00022636"/>
    </source>
</evidence>
<name>A0A087ICU8_VIBVL</name>
<organism evidence="7 8">
    <name type="scientific">Vibrio vulnificus</name>
    <dbReference type="NCBI Taxonomy" id="672"/>
    <lineage>
        <taxon>Bacteria</taxon>
        <taxon>Pseudomonadati</taxon>
        <taxon>Pseudomonadota</taxon>
        <taxon>Gammaproteobacteria</taxon>
        <taxon>Vibrionales</taxon>
        <taxon>Vibrionaceae</taxon>
        <taxon>Vibrio</taxon>
    </lineage>
</organism>
<dbReference type="Proteomes" id="UP000237466">
    <property type="component" value="Unassembled WGS sequence"/>
</dbReference>
<dbReference type="KEGG" id="vvl:VV93_v1c33270"/>
<evidence type="ECO:0000259" key="4">
    <source>
        <dbReference type="Pfam" id="PF07238"/>
    </source>
</evidence>
<sequence>MNLPMAKLQGRNHALAPNHAQRLTSTFNSTDALAMIEHGSEITLNVTTPVGTKFLTTSLFVGSHSGNAMLVEIPQISEDDLKFYFQEGFWINVKALSHRGEGAIIHFRSQLTHRLGDPFPVLVLSVPSTMQVAQLRKETRYEVNLPAKAYVNDYKVECEIRDLSRGGCRFVTAPMSRTFTVGDEVSLEILLGKAGGPTLAPLKGKVCNLQRSTHYARYGVEFDDFGKHNAKNLLGHLKFDGTKLKLKR</sequence>
<reference evidence="6 9" key="1">
    <citation type="submission" date="2017-01" db="EMBL/GenBank/DDBJ databases">
        <title>Complete Genome Sequence of Vibrio vulnificus FORC_053.</title>
        <authorList>
            <consortium name="Food-borne Pathogen Omics Research Center"/>
            <person name="Chung H.Y."/>
            <person name="Na E.J."/>
            <person name="Song J.S."/>
            <person name="Kim H."/>
            <person name="Lee J.-H."/>
            <person name="Ryu S."/>
            <person name="Choi S.H."/>
        </authorList>
    </citation>
    <scope>NUCLEOTIDE SEQUENCE [LARGE SCALE GENOMIC DNA]</scope>
    <source>
        <strain evidence="6 9">FORC_053</strain>
    </source>
</reference>
<dbReference type="Gene3D" id="2.40.10.220">
    <property type="entry name" value="predicted glycosyltransferase like domains"/>
    <property type="match status" value="1"/>
</dbReference>
<dbReference type="Proteomes" id="UP000263418">
    <property type="component" value="Chromosome 2"/>
</dbReference>
<keyword evidence="1" id="KW-0973">c-di-GMP</keyword>
<keyword evidence="7" id="KW-0966">Cell projection</keyword>
<dbReference type="OMA" id="SKSGCRF"/>
<keyword evidence="3" id="KW-0975">Bacterial flagellum</keyword>
<gene>
    <name evidence="7" type="ORF">CRN52_16705</name>
    <name evidence="6" type="ORF">FORC53_3298</name>
</gene>
<keyword evidence="7" id="KW-0969">Cilium</keyword>
<dbReference type="InterPro" id="IPR009875">
    <property type="entry name" value="PilZ_domain"/>
</dbReference>
<dbReference type="RefSeq" id="WP_011082376.1">
    <property type="nucleotide sequence ID" value="NZ_AP026553.1"/>
</dbReference>
<evidence type="ECO:0000313" key="9">
    <source>
        <dbReference type="Proteomes" id="UP000263418"/>
    </source>
</evidence>
<dbReference type="EMBL" id="PDGH01000113">
    <property type="protein sequence ID" value="POB45612.1"/>
    <property type="molecule type" value="Genomic_DNA"/>
</dbReference>
<protein>
    <submittedName>
        <fullName evidence="7">Flagellar brake protein</fullName>
    </submittedName>
</protein>
<evidence type="ECO:0000256" key="2">
    <source>
        <dbReference type="ARBA" id="ARBA00022741"/>
    </source>
</evidence>
<dbReference type="Pfam" id="PF07238">
    <property type="entry name" value="PilZ"/>
    <property type="match status" value="1"/>
</dbReference>
<evidence type="ECO:0000313" key="8">
    <source>
        <dbReference type="Proteomes" id="UP000237466"/>
    </source>
</evidence>